<evidence type="ECO:0000313" key="4">
    <source>
        <dbReference type="Proteomes" id="UP000255529"/>
    </source>
</evidence>
<keyword evidence="1 3" id="KW-0560">Oxidoreductase</keyword>
<dbReference type="InterPro" id="IPR050129">
    <property type="entry name" value="Zn_alcohol_dh"/>
</dbReference>
<proteinExistence type="predicted"/>
<dbReference type="InterPro" id="IPR036291">
    <property type="entry name" value="NAD(P)-bd_dom_sf"/>
</dbReference>
<dbReference type="InterPro" id="IPR011032">
    <property type="entry name" value="GroES-like_sf"/>
</dbReference>
<dbReference type="Pfam" id="PF00107">
    <property type="entry name" value="ADH_zinc_N"/>
    <property type="match status" value="1"/>
</dbReference>
<dbReference type="InterPro" id="IPR013149">
    <property type="entry name" value="ADH-like_C"/>
</dbReference>
<dbReference type="Gene3D" id="3.40.50.720">
    <property type="entry name" value="NAD(P)-binding Rossmann-like Domain"/>
    <property type="match status" value="1"/>
</dbReference>
<name>A0A379ZKE9_9GAMM</name>
<gene>
    <name evidence="3" type="primary">gutB_1</name>
    <name evidence="3" type="ORF">NCTC11544_02520</name>
</gene>
<dbReference type="EC" id="1.1.1.14" evidence="3"/>
<feature type="domain" description="Enoyl reductase (ER)" evidence="2">
    <location>
        <begin position="14"/>
        <end position="339"/>
    </location>
</feature>
<dbReference type="CDD" id="cd08261">
    <property type="entry name" value="Zn_ADH7"/>
    <property type="match status" value="1"/>
</dbReference>
<dbReference type="AlphaFoldDB" id="A0A379ZKE9"/>
<dbReference type="Pfam" id="PF08240">
    <property type="entry name" value="ADH_N"/>
    <property type="match status" value="1"/>
</dbReference>
<dbReference type="SMART" id="SM00829">
    <property type="entry name" value="PKS_ER"/>
    <property type="match status" value="1"/>
</dbReference>
<evidence type="ECO:0000259" key="2">
    <source>
        <dbReference type="SMART" id="SM00829"/>
    </source>
</evidence>
<dbReference type="PANTHER" id="PTHR43401">
    <property type="entry name" value="L-THREONINE 3-DEHYDROGENASE"/>
    <property type="match status" value="1"/>
</dbReference>
<evidence type="ECO:0000313" key="3">
    <source>
        <dbReference type="EMBL" id="SUI62795.1"/>
    </source>
</evidence>
<protein>
    <submittedName>
        <fullName evidence="3">Sorbitol dehydrogenase</fullName>
        <ecNumber evidence="3">1.1.1.14</ecNumber>
    </submittedName>
</protein>
<dbReference type="EMBL" id="UGYN01000002">
    <property type="protein sequence ID" value="SUI62795.1"/>
    <property type="molecule type" value="Genomic_DNA"/>
</dbReference>
<dbReference type="Gene3D" id="3.90.180.10">
    <property type="entry name" value="Medium-chain alcohol dehydrogenases, catalytic domain"/>
    <property type="match status" value="1"/>
</dbReference>
<dbReference type="Proteomes" id="UP000255529">
    <property type="component" value="Unassembled WGS sequence"/>
</dbReference>
<dbReference type="GO" id="GO:0003939">
    <property type="term" value="F:L-iditol 2-dehydrogenase (NAD+) activity"/>
    <property type="evidence" value="ECO:0007669"/>
    <property type="project" value="UniProtKB-EC"/>
</dbReference>
<reference evidence="3 4" key="1">
    <citation type="submission" date="2018-06" db="EMBL/GenBank/DDBJ databases">
        <authorList>
            <consortium name="Pathogen Informatics"/>
            <person name="Doyle S."/>
        </authorList>
    </citation>
    <scope>NUCLEOTIDE SEQUENCE [LARGE SCALE GENOMIC DNA]</scope>
    <source>
        <strain evidence="3 4">NCTC11544</strain>
    </source>
</reference>
<organism evidence="3 4">
    <name type="scientific">Serratia quinivorans</name>
    <dbReference type="NCBI Taxonomy" id="137545"/>
    <lineage>
        <taxon>Bacteria</taxon>
        <taxon>Pseudomonadati</taxon>
        <taxon>Pseudomonadota</taxon>
        <taxon>Gammaproteobacteria</taxon>
        <taxon>Enterobacterales</taxon>
        <taxon>Yersiniaceae</taxon>
        <taxon>Serratia</taxon>
    </lineage>
</organism>
<dbReference type="PANTHER" id="PTHR43401:SF3">
    <property type="entry name" value="L-GALACTONATE-5-DEHYDROGENASE"/>
    <property type="match status" value="1"/>
</dbReference>
<dbReference type="InterPro" id="IPR013154">
    <property type="entry name" value="ADH-like_N"/>
</dbReference>
<dbReference type="RefSeq" id="WP_115183570.1">
    <property type="nucleotide sequence ID" value="NZ_CAMKUF010000006.1"/>
</dbReference>
<dbReference type="InterPro" id="IPR020843">
    <property type="entry name" value="ER"/>
</dbReference>
<sequence>MASEMKVLVCIKPGQLSQQRRPIPLPGTGEVLLKMCALGVCGSDIHAFHGRQPMMQYPAVLGHEISAKVVACGQDAALYQPGQQVVVIPYRHCGRCAACRRGRTTCCTALSVMGIHRTGAMQEYVTVAEEALVAVTGISHLQAALIEPYAIAAHAVRRSGVTHGVSLLVVGAGAIGLGIADIGRSLGAEVIVAEADPQRQAFAGEQYGFTDVLNPLDTDFEQQLRMLTHGDGPQVIIDATGNPASMNSQVERIAAGGTLVFVGLHTGEVSFNDLAFHKRELELLGSRAADREDFIKVITLLQQGKISPEKLCTREIPFSELDQYQFEQLNQPGNVKSVILF</sequence>
<accession>A0A379ZKE9</accession>
<dbReference type="SUPFAM" id="SSF50129">
    <property type="entry name" value="GroES-like"/>
    <property type="match status" value="1"/>
</dbReference>
<dbReference type="SUPFAM" id="SSF51735">
    <property type="entry name" value="NAD(P)-binding Rossmann-fold domains"/>
    <property type="match status" value="1"/>
</dbReference>
<evidence type="ECO:0000256" key="1">
    <source>
        <dbReference type="ARBA" id="ARBA00023002"/>
    </source>
</evidence>